<accession>X0XLJ4</accession>
<evidence type="ECO:0000313" key="1">
    <source>
        <dbReference type="EMBL" id="GAG44039.1"/>
    </source>
</evidence>
<protein>
    <submittedName>
        <fullName evidence="1">Uncharacterized protein</fullName>
    </submittedName>
</protein>
<dbReference type="EMBL" id="BARS01056598">
    <property type="protein sequence ID" value="GAG44039.1"/>
    <property type="molecule type" value="Genomic_DNA"/>
</dbReference>
<feature type="non-terminal residue" evidence="1">
    <location>
        <position position="1"/>
    </location>
</feature>
<reference evidence="1" key="1">
    <citation type="journal article" date="2014" name="Front. Microbiol.">
        <title>High frequency of phylogenetically diverse reductive dehalogenase-homologous genes in deep subseafloor sedimentary metagenomes.</title>
        <authorList>
            <person name="Kawai M."/>
            <person name="Futagami T."/>
            <person name="Toyoda A."/>
            <person name="Takaki Y."/>
            <person name="Nishi S."/>
            <person name="Hori S."/>
            <person name="Arai W."/>
            <person name="Tsubouchi T."/>
            <person name="Morono Y."/>
            <person name="Uchiyama I."/>
            <person name="Ito T."/>
            <person name="Fujiyama A."/>
            <person name="Inagaki F."/>
            <person name="Takami H."/>
        </authorList>
    </citation>
    <scope>NUCLEOTIDE SEQUENCE</scope>
    <source>
        <strain evidence="1">Expedition CK06-06</strain>
    </source>
</reference>
<proteinExistence type="predicted"/>
<comment type="caution">
    <text evidence="1">The sequence shown here is derived from an EMBL/GenBank/DDBJ whole genome shotgun (WGS) entry which is preliminary data.</text>
</comment>
<name>X0XLJ4_9ZZZZ</name>
<dbReference type="AlphaFoldDB" id="X0XLJ4"/>
<gene>
    <name evidence="1" type="ORF">S01H1_83292</name>
</gene>
<organism evidence="1">
    <name type="scientific">marine sediment metagenome</name>
    <dbReference type="NCBI Taxonomy" id="412755"/>
    <lineage>
        <taxon>unclassified sequences</taxon>
        <taxon>metagenomes</taxon>
        <taxon>ecological metagenomes</taxon>
    </lineage>
</organism>
<sequence length="64" mass="7161">EFVNAIISQTNACLYGRDWFHGDLANLDLPDGSSHSVRIIEVNASVNSDKEEQIEGVIELWTRS</sequence>